<evidence type="ECO:0000256" key="8">
    <source>
        <dbReference type="PROSITE-ProRule" id="PRU00703"/>
    </source>
</evidence>
<accession>A0A6N8U8I3</accession>
<dbReference type="Pfam" id="PF02833">
    <property type="entry name" value="DHHA2"/>
    <property type="match status" value="1"/>
</dbReference>
<dbReference type="Gene3D" id="3.10.310.20">
    <property type="entry name" value="DHHA2 domain"/>
    <property type="match status" value="1"/>
</dbReference>
<comment type="catalytic activity">
    <reaction evidence="7">
        <text>diphosphate + H2O = 2 phosphate + H(+)</text>
        <dbReference type="Rhea" id="RHEA:24576"/>
        <dbReference type="ChEBI" id="CHEBI:15377"/>
        <dbReference type="ChEBI" id="CHEBI:15378"/>
        <dbReference type="ChEBI" id="CHEBI:33019"/>
        <dbReference type="ChEBI" id="CHEBI:43474"/>
        <dbReference type="EC" id="3.6.1.1"/>
    </reaction>
</comment>
<protein>
    <recommendedName>
        <fullName evidence="2">inorganic diphosphatase</fullName>
        <ecNumber evidence="2">3.6.1.1</ecNumber>
    </recommendedName>
    <alternativeName>
        <fullName evidence="6">Pyrophosphate phospho-hydrolase</fullName>
    </alternativeName>
</protein>
<dbReference type="SMART" id="SM01131">
    <property type="entry name" value="DHHA2"/>
    <property type="match status" value="1"/>
</dbReference>
<dbReference type="InterPro" id="IPR004097">
    <property type="entry name" value="DHHA2"/>
</dbReference>
<evidence type="ECO:0000256" key="3">
    <source>
        <dbReference type="ARBA" id="ARBA00022723"/>
    </source>
</evidence>
<dbReference type="PANTHER" id="PTHR12112:SF22">
    <property type="entry name" value="MANGANESE-DEPENDENT INORGANIC PYROPHOSPHATASE-RELATED"/>
    <property type="match status" value="1"/>
</dbReference>
<dbReference type="InterPro" id="IPR000644">
    <property type="entry name" value="CBS_dom"/>
</dbReference>
<name>A0A6N8U8I3_9FIRM</name>
<dbReference type="InterPro" id="IPR010766">
    <property type="entry name" value="DRTGG"/>
</dbReference>
<dbReference type="InterPro" id="IPR046342">
    <property type="entry name" value="CBS_dom_sf"/>
</dbReference>
<dbReference type="SUPFAM" id="SSF54631">
    <property type="entry name" value="CBS-domain pair"/>
    <property type="match status" value="1"/>
</dbReference>
<dbReference type="RefSeq" id="WP_160625584.1">
    <property type="nucleotide sequence ID" value="NZ_WUUQ01000004.1"/>
</dbReference>
<evidence type="ECO:0000256" key="5">
    <source>
        <dbReference type="ARBA" id="ARBA00023211"/>
    </source>
</evidence>
<dbReference type="Gene3D" id="3.40.1390.20">
    <property type="entry name" value="HprK N-terminal domain-like"/>
    <property type="match status" value="1"/>
</dbReference>
<dbReference type="InterPro" id="IPR001667">
    <property type="entry name" value="DDH_dom"/>
</dbReference>
<evidence type="ECO:0000256" key="2">
    <source>
        <dbReference type="ARBA" id="ARBA00012146"/>
    </source>
</evidence>
<keyword evidence="5" id="KW-0464">Manganese</keyword>
<keyword evidence="8" id="KW-0129">CBS domain</keyword>
<dbReference type="EMBL" id="WUUQ01000004">
    <property type="protein sequence ID" value="MXQ74191.1"/>
    <property type="molecule type" value="Genomic_DNA"/>
</dbReference>
<evidence type="ECO:0000256" key="1">
    <source>
        <dbReference type="ARBA" id="ARBA00001936"/>
    </source>
</evidence>
<evidence type="ECO:0000256" key="6">
    <source>
        <dbReference type="ARBA" id="ARBA00032535"/>
    </source>
</evidence>
<dbReference type="Gene3D" id="3.90.1640.10">
    <property type="entry name" value="inorganic pyrophosphatase (n-terminal core)"/>
    <property type="match status" value="2"/>
</dbReference>
<dbReference type="GO" id="GO:0046872">
    <property type="term" value="F:metal ion binding"/>
    <property type="evidence" value="ECO:0007669"/>
    <property type="project" value="UniProtKB-KW"/>
</dbReference>
<dbReference type="GO" id="GO:0005737">
    <property type="term" value="C:cytoplasm"/>
    <property type="evidence" value="ECO:0007669"/>
    <property type="project" value="InterPro"/>
</dbReference>
<evidence type="ECO:0000256" key="7">
    <source>
        <dbReference type="ARBA" id="ARBA00047820"/>
    </source>
</evidence>
<dbReference type="InterPro" id="IPR038763">
    <property type="entry name" value="DHH_sf"/>
</dbReference>
<organism evidence="10 11">
    <name type="scientific">Copranaerobaculum intestinale</name>
    <dbReference type="NCBI Taxonomy" id="2692629"/>
    <lineage>
        <taxon>Bacteria</taxon>
        <taxon>Bacillati</taxon>
        <taxon>Bacillota</taxon>
        <taxon>Erysipelotrichia</taxon>
        <taxon>Erysipelotrichales</taxon>
        <taxon>Erysipelotrichaceae</taxon>
        <taxon>Copranaerobaculum</taxon>
    </lineage>
</organism>
<dbReference type="Pfam" id="PF00571">
    <property type="entry name" value="CBS"/>
    <property type="match status" value="2"/>
</dbReference>
<dbReference type="NCBIfam" id="NF011443">
    <property type="entry name" value="PRK14869.1-5"/>
    <property type="match status" value="1"/>
</dbReference>
<evidence type="ECO:0000313" key="11">
    <source>
        <dbReference type="Proteomes" id="UP000434036"/>
    </source>
</evidence>
<proteinExistence type="predicted"/>
<keyword evidence="4 10" id="KW-0378">Hydrolase</keyword>
<evidence type="ECO:0000259" key="9">
    <source>
        <dbReference type="PROSITE" id="PS51371"/>
    </source>
</evidence>
<keyword evidence="11" id="KW-1185">Reference proteome</keyword>
<evidence type="ECO:0000313" key="10">
    <source>
        <dbReference type="EMBL" id="MXQ74191.1"/>
    </source>
</evidence>
<dbReference type="Pfam" id="PF07085">
    <property type="entry name" value="DRTGG"/>
    <property type="match status" value="1"/>
</dbReference>
<dbReference type="AlphaFoldDB" id="A0A6N8U8I3"/>
<dbReference type="SUPFAM" id="SSF64182">
    <property type="entry name" value="DHH phosphoesterases"/>
    <property type="match status" value="1"/>
</dbReference>
<dbReference type="PROSITE" id="PS51371">
    <property type="entry name" value="CBS"/>
    <property type="match status" value="2"/>
</dbReference>
<feature type="domain" description="CBS" evidence="9">
    <location>
        <begin position="71"/>
        <end position="133"/>
    </location>
</feature>
<keyword evidence="3" id="KW-0479">Metal-binding</keyword>
<dbReference type="PANTHER" id="PTHR12112">
    <property type="entry name" value="BNIP - RELATED"/>
    <property type="match status" value="1"/>
</dbReference>
<dbReference type="Proteomes" id="UP000434036">
    <property type="component" value="Unassembled WGS sequence"/>
</dbReference>
<dbReference type="SMART" id="SM00116">
    <property type="entry name" value="CBS"/>
    <property type="match status" value="2"/>
</dbReference>
<dbReference type="InterPro" id="IPR028979">
    <property type="entry name" value="Ser_kin/Pase_Hpr-like_N_sf"/>
</dbReference>
<dbReference type="EC" id="3.6.1.1" evidence="2"/>
<sequence length="547" mass="61835">MEDIIHIIGHKNPDTDSIVSAIAYAELKRRLGISAIACRIGELNSETTYILNKFNVQEPIYIQNAKLKLYDVPFDQPLTITKEKTLKEAWDKMCVSTDQGRSTSLYVVDSDNRLIGVVSLSDIAHILLNPRANIKALMAETPVENICEVLDGNLVYKPDRFRRKGNVHIITSNHHDRHEIDFRDSVVVMSDDLSLQRHVVENGASCLILAGVDIISKGIVESAKENGCIIVQTMKSMMDVANIIYQAIPVSSIMCRKVVSFDNHQYIDDVYKKMSQSRFRSYPVLNNQGRVLGAISRYHLLNYQKKKFILVDHNETSQSIDDLRDAEILEIVDHHRIGDVETSSPVRFRNEIIGSTCSIIAMMYKEQNMEPDSVTAALMCYGIISDTMNFNSPTTTPVDRILAEWLAGIADINLSGIAPDMFKAVATLKGKTLSEILYNDFKEYNIDGKRIAIGQINLADKQEMVDIKRDFIEYLKTINTINKFDLLMMCFTDVEGKGSNLVFIGELSWIVDEAFKEDIMDEQYFVDSVISRKKQIIPALSKIIKEA</sequence>
<comment type="cofactor">
    <cofactor evidence="1">
        <name>Mn(2+)</name>
        <dbReference type="ChEBI" id="CHEBI:29035"/>
    </cofactor>
</comment>
<dbReference type="GO" id="GO:0004427">
    <property type="term" value="F:inorganic diphosphate phosphatase activity"/>
    <property type="evidence" value="ECO:0007669"/>
    <property type="project" value="UniProtKB-EC"/>
</dbReference>
<reference evidence="10 11" key="1">
    <citation type="submission" date="2019-12" db="EMBL/GenBank/DDBJ databases">
        <authorList>
            <person name="Yang R."/>
        </authorList>
    </citation>
    <scope>NUCLEOTIDE SEQUENCE [LARGE SCALE GENOMIC DNA]</scope>
    <source>
        <strain evidence="10 11">DONG20-135</strain>
    </source>
</reference>
<feature type="domain" description="CBS" evidence="9">
    <location>
        <begin position="254"/>
        <end position="311"/>
    </location>
</feature>
<gene>
    <name evidence="10" type="ORF">GSF08_09610</name>
</gene>
<dbReference type="SUPFAM" id="SSF75138">
    <property type="entry name" value="HprK N-terminal domain-like"/>
    <property type="match status" value="1"/>
</dbReference>
<comment type="caution">
    <text evidence="10">The sequence shown here is derived from an EMBL/GenBank/DDBJ whole genome shotgun (WGS) entry which is preliminary data.</text>
</comment>
<dbReference type="Pfam" id="PF01368">
    <property type="entry name" value="DHH"/>
    <property type="match status" value="1"/>
</dbReference>
<dbReference type="InterPro" id="IPR038222">
    <property type="entry name" value="DHHA2_dom_sf"/>
</dbReference>
<reference evidence="10 11" key="2">
    <citation type="submission" date="2020-01" db="EMBL/GenBank/DDBJ databases">
        <title>Clostridiaceae sp. nov. isolated from the gut of human by culturomics.</title>
        <authorList>
            <person name="Chang Y."/>
        </authorList>
    </citation>
    <scope>NUCLEOTIDE SEQUENCE [LARGE SCALE GENOMIC DNA]</scope>
    <source>
        <strain evidence="10 11">DONG20-135</strain>
    </source>
</reference>
<evidence type="ECO:0000256" key="4">
    <source>
        <dbReference type="ARBA" id="ARBA00022801"/>
    </source>
</evidence>